<gene>
    <name evidence="2" type="ORF">L211DRAFT_162525</name>
</gene>
<protein>
    <submittedName>
        <fullName evidence="2">Uncharacterized protein</fullName>
    </submittedName>
</protein>
<dbReference type="InParanoid" id="A0A3N4LNC5"/>
<sequence length="333" mass="37841">MQQEHESELEKLNQELVDKLKGFDGAATSTSGDLQQSLEVTTAAHAAALETLKAAHAAELAASQSSSGASEETIKKLNEEIASLKVAIEKSVEVAQATNDKHLEVLDMHQRELDGKEAVIKMLQDEITASVETKVQEMNIQMEDMKKAHQEELKTALDSHGKIIEHEAELVKSKSEELEALKASYEEKVAALEASIAEIKTQGYKESAELTEKFEAEKKELEQKLLDERKQFEEALQATEKTAEELRKQFDETQEQLKKLIEDHSKEKEEHEAREKEWEGKLRVLGADKEQAVAIAKEQLEGEKAELSKRSLRNDWRLRRRGWLRSWQHLKPR</sequence>
<organism evidence="2 3">
    <name type="scientific">Terfezia boudieri ATCC MYA-4762</name>
    <dbReference type="NCBI Taxonomy" id="1051890"/>
    <lineage>
        <taxon>Eukaryota</taxon>
        <taxon>Fungi</taxon>
        <taxon>Dikarya</taxon>
        <taxon>Ascomycota</taxon>
        <taxon>Pezizomycotina</taxon>
        <taxon>Pezizomycetes</taxon>
        <taxon>Pezizales</taxon>
        <taxon>Pezizaceae</taxon>
        <taxon>Terfezia</taxon>
    </lineage>
</organism>
<keyword evidence="1" id="KW-0175">Coiled coil</keyword>
<accession>A0A3N4LNC5</accession>
<dbReference type="AlphaFoldDB" id="A0A3N4LNC5"/>
<keyword evidence="3" id="KW-1185">Reference proteome</keyword>
<name>A0A3N4LNC5_9PEZI</name>
<reference evidence="2 3" key="1">
    <citation type="journal article" date="2018" name="Nat. Ecol. Evol.">
        <title>Pezizomycetes genomes reveal the molecular basis of ectomycorrhizal truffle lifestyle.</title>
        <authorList>
            <person name="Murat C."/>
            <person name="Payen T."/>
            <person name="Noel B."/>
            <person name="Kuo A."/>
            <person name="Morin E."/>
            <person name="Chen J."/>
            <person name="Kohler A."/>
            <person name="Krizsan K."/>
            <person name="Balestrini R."/>
            <person name="Da Silva C."/>
            <person name="Montanini B."/>
            <person name="Hainaut M."/>
            <person name="Levati E."/>
            <person name="Barry K.W."/>
            <person name="Belfiori B."/>
            <person name="Cichocki N."/>
            <person name="Clum A."/>
            <person name="Dockter R.B."/>
            <person name="Fauchery L."/>
            <person name="Guy J."/>
            <person name="Iotti M."/>
            <person name="Le Tacon F."/>
            <person name="Lindquist E.A."/>
            <person name="Lipzen A."/>
            <person name="Malagnac F."/>
            <person name="Mello A."/>
            <person name="Molinier V."/>
            <person name="Miyauchi S."/>
            <person name="Poulain J."/>
            <person name="Riccioni C."/>
            <person name="Rubini A."/>
            <person name="Sitrit Y."/>
            <person name="Splivallo R."/>
            <person name="Traeger S."/>
            <person name="Wang M."/>
            <person name="Zifcakova L."/>
            <person name="Wipf D."/>
            <person name="Zambonelli A."/>
            <person name="Paolocci F."/>
            <person name="Nowrousian M."/>
            <person name="Ottonello S."/>
            <person name="Baldrian P."/>
            <person name="Spatafora J.W."/>
            <person name="Henrissat B."/>
            <person name="Nagy L.G."/>
            <person name="Aury J.M."/>
            <person name="Wincker P."/>
            <person name="Grigoriev I.V."/>
            <person name="Bonfante P."/>
            <person name="Martin F.M."/>
        </authorList>
    </citation>
    <scope>NUCLEOTIDE SEQUENCE [LARGE SCALE GENOMIC DNA]</scope>
    <source>
        <strain evidence="2 3">ATCC MYA-4762</strain>
    </source>
</reference>
<feature type="coiled-coil region" evidence="1">
    <location>
        <begin position="74"/>
        <end position="281"/>
    </location>
</feature>
<evidence type="ECO:0000313" key="2">
    <source>
        <dbReference type="EMBL" id="RPB24417.1"/>
    </source>
</evidence>
<dbReference type="OrthoDB" id="2289094at2759"/>
<evidence type="ECO:0000313" key="3">
    <source>
        <dbReference type="Proteomes" id="UP000267821"/>
    </source>
</evidence>
<proteinExistence type="predicted"/>
<dbReference type="STRING" id="1051890.A0A3N4LNC5"/>
<dbReference type="EMBL" id="ML121541">
    <property type="protein sequence ID" value="RPB24417.1"/>
    <property type="molecule type" value="Genomic_DNA"/>
</dbReference>
<dbReference type="Proteomes" id="UP000267821">
    <property type="component" value="Unassembled WGS sequence"/>
</dbReference>
<evidence type="ECO:0000256" key="1">
    <source>
        <dbReference type="SAM" id="Coils"/>
    </source>
</evidence>